<proteinExistence type="predicted"/>
<organism evidence="2 3">
    <name type="scientific">Rubrivirga marina</name>
    <dbReference type="NCBI Taxonomy" id="1196024"/>
    <lineage>
        <taxon>Bacteria</taxon>
        <taxon>Pseudomonadati</taxon>
        <taxon>Rhodothermota</taxon>
        <taxon>Rhodothermia</taxon>
        <taxon>Rhodothermales</taxon>
        <taxon>Rubricoccaceae</taxon>
        <taxon>Rubrivirga</taxon>
    </lineage>
</organism>
<evidence type="ECO:0000259" key="1">
    <source>
        <dbReference type="Pfam" id="PF13588"/>
    </source>
</evidence>
<dbReference type="Proteomes" id="UP000216339">
    <property type="component" value="Unassembled WGS sequence"/>
</dbReference>
<keyword evidence="3" id="KW-1185">Reference proteome</keyword>
<accession>A0A271J3J6</accession>
<dbReference type="EMBL" id="MQWD01000001">
    <property type="protein sequence ID" value="PAP78101.1"/>
    <property type="molecule type" value="Genomic_DNA"/>
</dbReference>
<evidence type="ECO:0000313" key="2">
    <source>
        <dbReference type="EMBL" id="PAP78101.1"/>
    </source>
</evidence>
<comment type="caution">
    <text evidence="2">The sequence shown here is derived from an EMBL/GenBank/DDBJ whole genome shotgun (WGS) entry which is preliminary data.</text>
</comment>
<name>A0A271J3J6_9BACT</name>
<evidence type="ECO:0000313" key="3">
    <source>
        <dbReference type="Proteomes" id="UP000216339"/>
    </source>
</evidence>
<sequence length="143" mass="15219">MSDGGGLRTRTDGGRTLVHDPVRRRWVALTPEEGVRQRLLVDLLGLGYPAGLLAVERGVPYGGKTWRADVVAYGRDQRPALLAECKAPGVPITQATFDQLARYNAVLAAPVLVVDNGAARYCCVAGPSGWTFVEAIPEFGAGT</sequence>
<dbReference type="InterPro" id="IPR029464">
    <property type="entry name" value="HSDR_N"/>
</dbReference>
<feature type="domain" description="Type I restriction enzyme R protein N-terminal" evidence="1">
    <location>
        <begin position="31"/>
        <end position="137"/>
    </location>
</feature>
<reference evidence="2 3" key="1">
    <citation type="submission" date="2016-11" db="EMBL/GenBank/DDBJ databases">
        <title>Study of marine rhodopsin-containing bacteria.</title>
        <authorList>
            <person name="Yoshizawa S."/>
            <person name="Kumagai Y."/>
            <person name="Kogure K."/>
        </authorList>
    </citation>
    <scope>NUCLEOTIDE SEQUENCE [LARGE SCALE GENOMIC DNA]</scope>
    <source>
        <strain evidence="2 3">SAORIC-28</strain>
    </source>
</reference>
<dbReference type="RefSeq" id="WP_179299728.1">
    <property type="nucleotide sequence ID" value="NZ_MQWD01000001.1"/>
</dbReference>
<dbReference type="AlphaFoldDB" id="A0A271J3J6"/>
<gene>
    <name evidence="2" type="ORF">BSZ37_17485</name>
</gene>
<dbReference type="Pfam" id="PF13588">
    <property type="entry name" value="HSDR_N_2"/>
    <property type="match status" value="1"/>
</dbReference>
<protein>
    <recommendedName>
        <fullName evidence="1">Type I restriction enzyme R protein N-terminal domain-containing protein</fullName>
    </recommendedName>
</protein>